<accession>E6TZW1</accession>
<dbReference type="STRING" id="649639.Bcell_4300"/>
<protein>
    <recommendedName>
        <fullName evidence="3">CxxH/CxxC protein</fullName>
    </recommendedName>
</protein>
<dbReference type="NCBIfam" id="TIGR04129">
    <property type="entry name" value="CxxH_BA5709"/>
    <property type="match status" value="1"/>
</dbReference>
<dbReference type="Pfam" id="PF14116">
    <property type="entry name" value="YyzF"/>
    <property type="match status" value="1"/>
</dbReference>
<gene>
    <name evidence="1" type="ordered locus">Bcell_4300</name>
</gene>
<dbReference type="EMBL" id="CP002394">
    <property type="protein sequence ID" value="ADU32527.1"/>
    <property type="molecule type" value="Genomic_DNA"/>
</dbReference>
<dbReference type="HOGENOM" id="CLU_191190_1_1_9"/>
<evidence type="ECO:0000313" key="1">
    <source>
        <dbReference type="EMBL" id="ADU32527.1"/>
    </source>
</evidence>
<dbReference type="KEGG" id="bco:Bcell_4300"/>
<name>E6TZW1_EVAC2</name>
<keyword evidence="2" id="KW-1185">Reference proteome</keyword>
<dbReference type="Proteomes" id="UP000001401">
    <property type="component" value="Chromosome"/>
</dbReference>
<proteinExistence type="predicted"/>
<reference evidence="1 2" key="1">
    <citation type="submission" date="2010-12" db="EMBL/GenBank/DDBJ databases">
        <title>Complete sequence of Bacillus cellulosilyticus DSM 2522.</title>
        <authorList>
            <consortium name="US DOE Joint Genome Institute"/>
            <person name="Lucas S."/>
            <person name="Copeland A."/>
            <person name="Lapidus A."/>
            <person name="Cheng J.-F."/>
            <person name="Bruce D."/>
            <person name="Goodwin L."/>
            <person name="Pitluck S."/>
            <person name="Chertkov O."/>
            <person name="Detter J.C."/>
            <person name="Han C."/>
            <person name="Tapia R."/>
            <person name="Land M."/>
            <person name="Hauser L."/>
            <person name="Jeffries C."/>
            <person name="Kyrpides N."/>
            <person name="Ivanova N."/>
            <person name="Mikhailova N."/>
            <person name="Brumm P."/>
            <person name="Mead D."/>
            <person name="Woyke T."/>
        </authorList>
    </citation>
    <scope>NUCLEOTIDE SEQUENCE [LARGE SCALE GENOMIC DNA]</scope>
    <source>
        <strain evidence="2">ATCC 21833 / DSM 2522 / FERM P-1141 / JCM 9156 / N-4</strain>
    </source>
</reference>
<evidence type="ECO:0000313" key="2">
    <source>
        <dbReference type="Proteomes" id="UP000001401"/>
    </source>
</evidence>
<organism evidence="1 2">
    <name type="scientific">Evansella cellulosilytica (strain ATCC 21833 / DSM 2522 / FERM P-1141 / JCM 9156 / N-4)</name>
    <name type="common">Bacillus cellulosilyticus</name>
    <dbReference type="NCBI Taxonomy" id="649639"/>
    <lineage>
        <taxon>Bacteria</taxon>
        <taxon>Bacillati</taxon>
        <taxon>Bacillota</taxon>
        <taxon>Bacilli</taxon>
        <taxon>Bacillales</taxon>
        <taxon>Bacillaceae</taxon>
        <taxon>Evansella</taxon>
    </lineage>
</organism>
<dbReference type="InterPro" id="IPR025626">
    <property type="entry name" value="YyzF"/>
</dbReference>
<evidence type="ECO:0008006" key="3">
    <source>
        <dbReference type="Google" id="ProtNLM"/>
    </source>
</evidence>
<dbReference type="AlphaFoldDB" id="E6TZW1"/>
<sequence length="55" mass="6335">MITMYYSCKDHIDIAMEEMVDETGMPPDLQLVNEAEKEERHCSFCNSEATYKISG</sequence>